<gene>
    <name evidence="1" type="ORF">O1611_g5973</name>
</gene>
<proteinExistence type="predicted"/>
<organism evidence="1 2">
    <name type="scientific">Lasiodiplodia mahajangana</name>
    <dbReference type="NCBI Taxonomy" id="1108764"/>
    <lineage>
        <taxon>Eukaryota</taxon>
        <taxon>Fungi</taxon>
        <taxon>Dikarya</taxon>
        <taxon>Ascomycota</taxon>
        <taxon>Pezizomycotina</taxon>
        <taxon>Dothideomycetes</taxon>
        <taxon>Dothideomycetes incertae sedis</taxon>
        <taxon>Botryosphaeriales</taxon>
        <taxon>Botryosphaeriaceae</taxon>
        <taxon>Lasiodiplodia</taxon>
    </lineage>
</organism>
<reference evidence="1" key="1">
    <citation type="submission" date="2022-12" db="EMBL/GenBank/DDBJ databases">
        <title>Genome Sequence of Lasiodiplodia mahajangana.</title>
        <authorList>
            <person name="Buettner E."/>
        </authorList>
    </citation>
    <scope>NUCLEOTIDE SEQUENCE</scope>
    <source>
        <strain evidence="1">VT137</strain>
    </source>
</reference>
<protein>
    <submittedName>
        <fullName evidence="1">Uncharacterized protein</fullName>
    </submittedName>
</protein>
<dbReference type="Proteomes" id="UP001153332">
    <property type="component" value="Unassembled WGS sequence"/>
</dbReference>
<comment type="caution">
    <text evidence="1">The sequence shown here is derived from an EMBL/GenBank/DDBJ whole genome shotgun (WGS) entry which is preliminary data.</text>
</comment>
<evidence type="ECO:0000313" key="2">
    <source>
        <dbReference type="Proteomes" id="UP001153332"/>
    </source>
</evidence>
<keyword evidence="2" id="KW-1185">Reference proteome</keyword>
<sequence>MAIIDQDNFSNISWQIEADDGAEAARESASPVELEKGRGLEVRVPIVRPRFMADGRDGDGCGMSRGRTGERVGFQREQTLASLYTTSDTPTTVAHDSAGGDARDEIGIAR</sequence>
<dbReference type="EMBL" id="JAPUUL010001342">
    <property type="protein sequence ID" value="KAJ8127662.1"/>
    <property type="molecule type" value="Genomic_DNA"/>
</dbReference>
<name>A0ACC2JK48_9PEZI</name>
<evidence type="ECO:0000313" key="1">
    <source>
        <dbReference type="EMBL" id="KAJ8127662.1"/>
    </source>
</evidence>
<accession>A0ACC2JK48</accession>